<evidence type="ECO:0000256" key="23">
    <source>
        <dbReference type="RuleBase" id="RU363034"/>
    </source>
</evidence>
<comment type="similarity">
    <text evidence="3">Belongs to the peptidase S1 family. Snake venom subfamily.</text>
</comment>
<dbReference type="InterPro" id="IPR018114">
    <property type="entry name" value="TRYPSIN_HIS"/>
</dbReference>
<evidence type="ECO:0000256" key="7">
    <source>
        <dbReference type="ARBA" id="ARBA00022692"/>
    </source>
</evidence>
<dbReference type="SUPFAM" id="SSF57424">
    <property type="entry name" value="LDL receptor-like module"/>
    <property type="match status" value="1"/>
</dbReference>
<dbReference type="PROSITE" id="PS50287">
    <property type="entry name" value="SRCR_2"/>
    <property type="match status" value="1"/>
</dbReference>
<evidence type="ECO:0000259" key="25">
    <source>
        <dbReference type="PROSITE" id="PS50240"/>
    </source>
</evidence>
<organism evidence="27 28">
    <name type="scientific">Notechis scutatus</name>
    <name type="common">mainland tiger snake</name>
    <dbReference type="NCBI Taxonomy" id="8663"/>
    <lineage>
        <taxon>Eukaryota</taxon>
        <taxon>Metazoa</taxon>
        <taxon>Chordata</taxon>
        <taxon>Craniata</taxon>
        <taxon>Vertebrata</taxon>
        <taxon>Euteleostomi</taxon>
        <taxon>Lepidosauria</taxon>
        <taxon>Squamata</taxon>
        <taxon>Bifurcata</taxon>
        <taxon>Unidentata</taxon>
        <taxon>Episquamata</taxon>
        <taxon>Toxicofera</taxon>
        <taxon>Serpentes</taxon>
        <taxon>Colubroidea</taxon>
        <taxon>Elapidae</taxon>
        <taxon>Hydrophiinae</taxon>
        <taxon>Notechis</taxon>
    </lineage>
</organism>
<keyword evidence="10 23" id="KW-0720">Serine protease</keyword>
<evidence type="ECO:0000256" key="18">
    <source>
        <dbReference type="ARBA" id="ARBA00064428"/>
    </source>
</evidence>
<dbReference type="FunFam" id="3.10.250.10:FF:000027">
    <property type="entry name" value="Transmembrane serine protease 2"/>
    <property type="match status" value="1"/>
</dbReference>
<dbReference type="RefSeq" id="XP_026529777.1">
    <property type="nucleotide sequence ID" value="XM_026673992.1"/>
</dbReference>
<dbReference type="Pfam" id="PF15494">
    <property type="entry name" value="SRCR_2"/>
    <property type="match status" value="1"/>
</dbReference>
<keyword evidence="27" id="KW-1185">Reference proteome</keyword>
<gene>
    <name evidence="28" type="primary">TMPRSS2</name>
</gene>
<dbReference type="PANTHER" id="PTHR24252">
    <property type="entry name" value="ACROSIN-RELATED"/>
    <property type="match status" value="1"/>
</dbReference>
<evidence type="ECO:0000256" key="10">
    <source>
        <dbReference type="ARBA" id="ARBA00022825"/>
    </source>
</evidence>
<dbReference type="PROSITE" id="PS50240">
    <property type="entry name" value="TRYPSIN_DOM"/>
    <property type="match status" value="1"/>
</dbReference>
<evidence type="ECO:0000256" key="4">
    <source>
        <dbReference type="ARBA" id="ARBA00022475"/>
    </source>
</evidence>
<dbReference type="CDD" id="cd00112">
    <property type="entry name" value="LDLa"/>
    <property type="match status" value="1"/>
</dbReference>
<evidence type="ECO:0000256" key="13">
    <source>
        <dbReference type="ARBA" id="ARBA00023136"/>
    </source>
</evidence>
<keyword evidence="11" id="KW-0735">Signal-anchor</keyword>
<dbReference type="CTD" id="7113"/>
<protein>
    <recommendedName>
        <fullName evidence="20">Transmembrane protease serine 2</fullName>
        <ecNumber evidence="19">3.4.21.122</ecNumber>
    </recommendedName>
</protein>
<dbReference type="PROSITE" id="PS50068">
    <property type="entry name" value="LDLRA_2"/>
    <property type="match status" value="1"/>
</dbReference>
<evidence type="ECO:0000256" key="20">
    <source>
        <dbReference type="ARBA" id="ARBA00071696"/>
    </source>
</evidence>
<keyword evidence="14" id="KW-0865">Zymogen</keyword>
<dbReference type="InterPro" id="IPR036055">
    <property type="entry name" value="LDL_receptor-like_sf"/>
</dbReference>
<keyword evidence="5" id="KW-0964">Secreted</keyword>
<keyword evidence="7 24" id="KW-0812">Transmembrane</keyword>
<keyword evidence="13 24" id="KW-0472">Membrane</keyword>
<dbReference type="EC" id="3.4.21.122" evidence="19"/>
<evidence type="ECO:0000256" key="22">
    <source>
        <dbReference type="PROSITE-ProRule" id="PRU00196"/>
    </source>
</evidence>
<name>A0A6J1UFW4_9SAUR</name>
<evidence type="ECO:0000256" key="16">
    <source>
        <dbReference type="ARBA" id="ARBA00023180"/>
    </source>
</evidence>
<dbReference type="InterPro" id="IPR036772">
    <property type="entry name" value="SRCR-like_dom_sf"/>
</dbReference>
<accession>A0A6J1UFW4</accession>
<dbReference type="PRINTS" id="PR00722">
    <property type="entry name" value="CHYMOTRYPSIN"/>
</dbReference>
<dbReference type="GO" id="GO:0005886">
    <property type="term" value="C:plasma membrane"/>
    <property type="evidence" value="ECO:0007669"/>
    <property type="project" value="UniProtKB-SubCell"/>
</dbReference>
<evidence type="ECO:0000256" key="14">
    <source>
        <dbReference type="ARBA" id="ARBA00023145"/>
    </source>
</evidence>
<dbReference type="InterPro" id="IPR023415">
    <property type="entry name" value="LDLR_class-A_CS"/>
</dbReference>
<sequence length="507" mass="56794">MIFEPQKGVYSKLAIIQLSKIKMASNLRPTPYYENYAYQAENVPPRFTRDHNMYPHYTPTYYPSSVPHYVPKVSTQQSIPVPVLQTKSAKCTPRTKKALYVLSITVLIVGAGLSAFLIWYFVTDSCFGSKIQCGSLRVCVLPSQWCDGKKDCPNGEDENRCVRLYGPEFLLEVYSPENKDWYSICYDDWNNQYGKTACEDLGYNSKTYFTSTAIPATTGSAKILRVNTSAEDIDLYKKLYNSKLCPSKQVVSLRCIECGISNKHTSPRNRIVGGNAALPGEWPWQVSLHVRRTHLCGGSIITPEWIVTAAHCVEGAHSDPSYWKVYAGILRQPEMVLSKGFSVARIISHPNYDTTSKNNDVALMKLQSPLSFNDFIRPVCLPNAGMMFETDQQCWISGWGAKYQGGNTSKDLNAAAVPLIDPFICNGRYIYNGIILPTMICAGYLKGMVDSCQGDSGGPLVTMKNLLWWLVGDTSWGTGCATQYKPGVYGNITMFTEWIYRNMQANR</sequence>
<dbReference type="InterPro" id="IPR033116">
    <property type="entry name" value="TRYPSIN_SER"/>
</dbReference>
<dbReference type="FunFam" id="2.40.10.10:FF:000003">
    <property type="entry name" value="Transmembrane serine protease 3"/>
    <property type="match status" value="1"/>
</dbReference>
<dbReference type="KEGG" id="nss:113416237"/>
<dbReference type="PANTHER" id="PTHR24252:SF30">
    <property type="entry name" value="TRANSMEMBRANE SERINE PROTEASE 2"/>
    <property type="match status" value="1"/>
</dbReference>
<evidence type="ECO:0000256" key="17">
    <source>
        <dbReference type="ARBA" id="ARBA00052436"/>
    </source>
</evidence>
<reference evidence="28" key="1">
    <citation type="submission" date="2025-08" db="UniProtKB">
        <authorList>
            <consortium name="RefSeq"/>
        </authorList>
    </citation>
    <scope>IDENTIFICATION</scope>
</reference>
<dbReference type="PROSITE" id="PS00134">
    <property type="entry name" value="TRYPSIN_HIS"/>
    <property type="match status" value="1"/>
</dbReference>
<evidence type="ECO:0000256" key="21">
    <source>
        <dbReference type="PROSITE-ProRule" id="PRU00124"/>
    </source>
</evidence>
<dbReference type="InterPro" id="IPR009003">
    <property type="entry name" value="Peptidase_S1_PA"/>
</dbReference>
<dbReference type="CDD" id="cd00190">
    <property type="entry name" value="Tryp_SPc"/>
    <property type="match status" value="1"/>
</dbReference>
<dbReference type="Gene3D" id="4.10.400.10">
    <property type="entry name" value="Low-density Lipoprotein Receptor"/>
    <property type="match status" value="1"/>
</dbReference>
<evidence type="ECO:0000256" key="2">
    <source>
        <dbReference type="ARBA" id="ARBA00004613"/>
    </source>
</evidence>
<comment type="subunit">
    <text evidence="18">The catalytically active form interacts with ACE2.</text>
</comment>
<evidence type="ECO:0000256" key="12">
    <source>
        <dbReference type="ARBA" id="ARBA00022989"/>
    </source>
</evidence>
<dbReference type="GO" id="GO:0005576">
    <property type="term" value="C:extracellular region"/>
    <property type="evidence" value="ECO:0007669"/>
    <property type="project" value="UniProtKB-SubCell"/>
</dbReference>
<comment type="caution">
    <text evidence="22">Lacks conserved residue(s) required for the propagation of feature annotation.</text>
</comment>
<evidence type="ECO:0000256" key="5">
    <source>
        <dbReference type="ARBA" id="ARBA00022525"/>
    </source>
</evidence>
<keyword evidence="15 21" id="KW-1015">Disulfide bond</keyword>
<evidence type="ECO:0000313" key="27">
    <source>
        <dbReference type="Proteomes" id="UP000504612"/>
    </source>
</evidence>
<dbReference type="Pfam" id="PF00057">
    <property type="entry name" value="Ldl_recept_a"/>
    <property type="match status" value="1"/>
</dbReference>
<keyword evidence="12 24" id="KW-1133">Transmembrane helix</keyword>
<keyword evidence="8 23" id="KW-0378">Hydrolase</keyword>
<evidence type="ECO:0000256" key="3">
    <source>
        <dbReference type="ARBA" id="ARBA00009228"/>
    </source>
</evidence>
<comment type="subcellular location">
    <subcellularLocation>
        <location evidence="1">Cell membrane</location>
        <topology evidence="1">Single-pass type II membrane protein</topology>
    </subcellularLocation>
    <subcellularLocation>
        <location evidence="2">Secreted</location>
    </subcellularLocation>
</comment>
<keyword evidence="4" id="KW-1003">Cell membrane</keyword>
<dbReference type="InterPro" id="IPR001254">
    <property type="entry name" value="Trypsin_dom"/>
</dbReference>
<keyword evidence="6 23" id="KW-0645">Protease</keyword>
<dbReference type="Gene3D" id="3.10.250.10">
    <property type="entry name" value="SRCR-like domain"/>
    <property type="match status" value="1"/>
</dbReference>
<evidence type="ECO:0000256" key="1">
    <source>
        <dbReference type="ARBA" id="ARBA00004401"/>
    </source>
</evidence>
<dbReference type="SUPFAM" id="SSF50494">
    <property type="entry name" value="Trypsin-like serine proteases"/>
    <property type="match status" value="1"/>
</dbReference>
<keyword evidence="9" id="KW-0068">Autocatalytic cleavage</keyword>
<dbReference type="InterPro" id="IPR001314">
    <property type="entry name" value="Peptidase_S1A"/>
</dbReference>
<evidence type="ECO:0000256" key="9">
    <source>
        <dbReference type="ARBA" id="ARBA00022813"/>
    </source>
</evidence>
<keyword evidence="16" id="KW-0325">Glycoprotein</keyword>
<dbReference type="Pfam" id="PF00089">
    <property type="entry name" value="Trypsin"/>
    <property type="match status" value="1"/>
</dbReference>
<feature type="domain" description="SRCR" evidence="26">
    <location>
        <begin position="171"/>
        <end position="256"/>
    </location>
</feature>
<evidence type="ECO:0000256" key="15">
    <source>
        <dbReference type="ARBA" id="ARBA00023157"/>
    </source>
</evidence>
<dbReference type="SUPFAM" id="SSF56487">
    <property type="entry name" value="SRCR-like"/>
    <property type="match status" value="1"/>
</dbReference>
<dbReference type="PROSITE" id="PS00135">
    <property type="entry name" value="TRYPSIN_SER"/>
    <property type="match status" value="1"/>
</dbReference>
<evidence type="ECO:0000313" key="28">
    <source>
        <dbReference type="RefSeq" id="XP_026529777.1"/>
    </source>
</evidence>
<evidence type="ECO:0000256" key="24">
    <source>
        <dbReference type="SAM" id="Phobius"/>
    </source>
</evidence>
<dbReference type="SMART" id="SM00020">
    <property type="entry name" value="Tryp_SPc"/>
    <property type="match status" value="1"/>
</dbReference>
<dbReference type="GO" id="GO:0035821">
    <property type="term" value="P:modulation of process of another organism"/>
    <property type="evidence" value="ECO:0007669"/>
    <property type="project" value="UniProtKB-ARBA"/>
</dbReference>
<proteinExistence type="inferred from homology"/>
<dbReference type="GO" id="GO:0006508">
    <property type="term" value="P:proteolysis"/>
    <property type="evidence" value="ECO:0007669"/>
    <property type="project" value="UniProtKB-KW"/>
</dbReference>
<dbReference type="InterPro" id="IPR043504">
    <property type="entry name" value="Peptidase_S1_PA_chymotrypsin"/>
</dbReference>
<dbReference type="AlphaFoldDB" id="A0A6J1UFW4"/>
<dbReference type="InterPro" id="IPR001190">
    <property type="entry name" value="SRCR"/>
</dbReference>
<dbReference type="GeneID" id="113416237"/>
<evidence type="ECO:0000259" key="26">
    <source>
        <dbReference type="PROSITE" id="PS50287"/>
    </source>
</evidence>
<dbReference type="Gene3D" id="2.40.10.10">
    <property type="entry name" value="Trypsin-like serine proteases"/>
    <property type="match status" value="1"/>
</dbReference>
<evidence type="ECO:0000256" key="6">
    <source>
        <dbReference type="ARBA" id="ARBA00022670"/>
    </source>
</evidence>
<feature type="disulfide bond" evidence="21">
    <location>
        <begin position="146"/>
        <end position="161"/>
    </location>
</feature>
<dbReference type="Proteomes" id="UP000504612">
    <property type="component" value="Unplaced"/>
</dbReference>
<dbReference type="SMART" id="SM00202">
    <property type="entry name" value="SR"/>
    <property type="match status" value="1"/>
</dbReference>
<evidence type="ECO:0000256" key="11">
    <source>
        <dbReference type="ARBA" id="ARBA00022968"/>
    </source>
</evidence>
<dbReference type="SMART" id="SM00192">
    <property type="entry name" value="LDLa"/>
    <property type="match status" value="1"/>
</dbReference>
<evidence type="ECO:0000256" key="8">
    <source>
        <dbReference type="ARBA" id="ARBA00022801"/>
    </source>
</evidence>
<dbReference type="GO" id="GO:0004252">
    <property type="term" value="F:serine-type endopeptidase activity"/>
    <property type="evidence" value="ECO:0007669"/>
    <property type="project" value="InterPro"/>
</dbReference>
<feature type="domain" description="Peptidase S1" evidence="25">
    <location>
        <begin position="271"/>
        <end position="504"/>
    </location>
</feature>
<dbReference type="PROSITE" id="PS01209">
    <property type="entry name" value="LDLRA_1"/>
    <property type="match status" value="1"/>
</dbReference>
<evidence type="ECO:0000256" key="19">
    <source>
        <dbReference type="ARBA" id="ARBA00066608"/>
    </source>
</evidence>
<dbReference type="InterPro" id="IPR002172">
    <property type="entry name" value="LDrepeatLR_classA_rpt"/>
</dbReference>
<feature type="transmembrane region" description="Helical" evidence="24">
    <location>
        <begin position="98"/>
        <end position="122"/>
    </location>
</feature>
<comment type="catalytic activity">
    <reaction evidence="17">
        <text>The enzyme cleaves angiotensin-converting enzyme 2 (EC 3.4.17.23) and cleaves influenzea A and B virus and coronavirus spike glycoproteins at arginine residues.</text>
        <dbReference type="EC" id="3.4.21.122"/>
    </reaction>
</comment>